<feature type="domain" description="GST N-terminal" evidence="7">
    <location>
        <begin position="1"/>
        <end position="80"/>
    </location>
</feature>
<reference evidence="10" key="1">
    <citation type="submission" date="2014-01" db="EMBL/GenBank/DDBJ databases">
        <title>The Genome Sequence of Anopheles melas CM1001059_A (V2).</title>
        <authorList>
            <consortium name="The Broad Institute Genomics Platform"/>
            <person name="Neafsey D.E."/>
            <person name="Besansky N."/>
            <person name="Howell P."/>
            <person name="Walton C."/>
            <person name="Young S.K."/>
            <person name="Zeng Q."/>
            <person name="Gargeya S."/>
            <person name="Fitzgerald M."/>
            <person name="Haas B."/>
            <person name="Abouelleil A."/>
            <person name="Allen A.W."/>
            <person name="Alvarado L."/>
            <person name="Arachchi H.M."/>
            <person name="Berlin A.M."/>
            <person name="Chapman S.B."/>
            <person name="Gainer-Dewar J."/>
            <person name="Goldberg J."/>
            <person name="Griggs A."/>
            <person name="Gujja S."/>
            <person name="Hansen M."/>
            <person name="Howarth C."/>
            <person name="Imamovic A."/>
            <person name="Ireland A."/>
            <person name="Larimer J."/>
            <person name="McCowan C."/>
            <person name="Murphy C."/>
            <person name="Pearson M."/>
            <person name="Poon T.W."/>
            <person name="Priest M."/>
            <person name="Roberts A."/>
            <person name="Saif S."/>
            <person name="Shea T."/>
            <person name="Sisk P."/>
            <person name="Sykes S."/>
            <person name="Wortman J."/>
            <person name="Nusbaum C."/>
            <person name="Birren B."/>
        </authorList>
    </citation>
    <scope>NUCLEOTIDE SEQUENCE [LARGE SCALE GENOMIC DNA]</scope>
    <source>
        <strain evidence="10">CM1001059</strain>
    </source>
</reference>
<dbReference type="Gene3D" id="1.20.1050.10">
    <property type="match status" value="1"/>
</dbReference>
<evidence type="ECO:0000256" key="1">
    <source>
        <dbReference type="ARBA" id="ARBA00009899"/>
    </source>
</evidence>
<dbReference type="PROSITE" id="PS50405">
    <property type="entry name" value="GST_CTER"/>
    <property type="match status" value="1"/>
</dbReference>
<keyword evidence="10" id="KW-1185">Reference proteome</keyword>
<dbReference type="PROSITE" id="PS50404">
    <property type="entry name" value="GST_NTER"/>
    <property type="match status" value="1"/>
</dbReference>
<dbReference type="Pfam" id="PF00043">
    <property type="entry name" value="GST_C"/>
    <property type="match status" value="1"/>
</dbReference>
<evidence type="ECO:0000256" key="2">
    <source>
        <dbReference type="ARBA" id="ARBA00011738"/>
    </source>
</evidence>
<proteinExistence type="inferred from homology"/>
<dbReference type="InterPro" id="IPR004045">
    <property type="entry name" value="Glutathione_S-Trfase_N"/>
</dbReference>
<dbReference type="PANTHER" id="PTHR43969:SF9">
    <property type="entry name" value="GLUTATHIONE S TRANSFERASE D10, ISOFORM A-RELATED"/>
    <property type="match status" value="1"/>
</dbReference>
<name>A0A182TZL5_9DIPT</name>
<evidence type="ECO:0000256" key="4">
    <source>
        <dbReference type="ARBA" id="ARBA00022679"/>
    </source>
</evidence>
<dbReference type="VEuPathDB" id="VectorBase:AMEC011226"/>
<evidence type="ECO:0000313" key="10">
    <source>
        <dbReference type="Proteomes" id="UP000075902"/>
    </source>
</evidence>
<dbReference type="Pfam" id="PF02798">
    <property type="entry name" value="GST_N"/>
    <property type="match status" value="1"/>
</dbReference>
<dbReference type="STRING" id="34690.A0A182TZL5"/>
<dbReference type="FunFam" id="3.40.30.10:FF:000393">
    <property type="entry name" value="Glutathione S-transferase"/>
    <property type="match status" value="1"/>
</dbReference>
<dbReference type="Proteomes" id="UP000075902">
    <property type="component" value="Unassembled WGS sequence"/>
</dbReference>
<dbReference type="CDD" id="cd03045">
    <property type="entry name" value="GST_N_Delta_Epsilon"/>
    <property type="match status" value="1"/>
</dbReference>
<organism evidence="9 10">
    <name type="scientific">Anopheles melas</name>
    <dbReference type="NCBI Taxonomy" id="34690"/>
    <lineage>
        <taxon>Eukaryota</taxon>
        <taxon>Metazoa</taxon>
        <taxon>Ecdysozoa</taxon>
        <taxon>Arthropoda</taxon>
        <taxon>Hexapoda</taxon>
        <taxon>Insecta</taxon>
        <taxon>Pterygota</taxon>
        <taxon>Neoptera</taxon>
        <taxon>Endopterygota</taxon>
        <taxon>Diptera</taxon>
        <taxon>Nematocera</taxon>
        <taxon>Culicoidea</taxon>
        <taxon>Culicidae</taxon>
        <taxon>Anophelinae</taxon>
        <taxon>Anopheles</taxon>
    </lineage>
</organism>
<reference evidence="9" key="2">
    <citation type="submission" date="2020-05" db="UniProtKB">
        <authorList>
            <consortium name="EnsemblMetazoa"/>
        </authorList>
    </citation>
    <scope>IDENTIFICATION</scope>
    <source>
        <strain evidence="9">CM1001059</strain>
    </source>
</reference>
<dbReference type="EnsemblMetazoa" id="AMEC011226-RA">
    <property type="protein sequence ID" value="AMEC011226-PA"/>
    <property type="gene ID" value="AMEC011226"/>
</dbReference>
<dbReference type="InterPro" id="IPR036282">
    <property type="entry name" value="Glutathione-S-Trfase_C_sf"/>
</dbReference>
<comment type="similarity">
    <text evidence="1">Belongs to the GST superfamily. Theta family.</text>
</comment>
<accession>A0A182TZL5</accession>
<dbReference type="SUPFAM" id="SSF47616">
    <property type="entry name" value="GST C-terminal domain-like"/>
    <property type="match status" value="1"/>
</dbReference>
<dbReference type="PANTHER" id="PTHR43969">
    <property type="entry name" value="GLUTATHIONE S TRANSFERASE D10, ISOFORM A-RELATED"/>
    <property type="match status" value="1"/>
</dbReference>
<dbReference type="GO" id="GO:0004364">
    <property type="term" value="F:glutathione transferase activity"/>
    <property type="evidence" value="ECO:0007669"/>
    <property type="project" value="UniProtKB-EC"/>
</dbReference>
<feature type="domain" description="GST C-terminal" evidence="8">
    <location>
        <begin position="87"/>
        <end position="213"/>
    </location>
</feature>
<keyword evidence="4" id="KW-0808">Transferase</keyword>
<dbReference type="SFLD" id="SFLDG00358">
    <property type="entry name" value="Main_(cytGST)"/>
    <property type="match status" value="1"/>
</dbReference>
<evidence type="ECO:0000256" key="6">
    <source>
        <dbReference type="ARBA" id="ARBA00047960"/>
    </source>
</evidence>
<comment type="subunit">
    <text evidence="2">Homodimer.</text>
</comment>
<dbReference type="InterPro" id="IPR036249">
    <property type="entry name" value="Thioredoxin-like_sf"/>
</dbReference>
<dbReference type="InterPro" id="IPR004046">
    <property type="entry name" value="GST_C"/>
</dbReference>
<sequence length="315" mass="35647">MDFYYHPASPYCRSVMLVAKALKLNLNMQFVDLMKDEQLRPSFTVLNPFHCVPTLVDNDLTMWESRAILVYLVDKYGRTNSRLYPKDAKTRAIINQRLFFDHGTLGTRLEDYYYPLYFEGATPGGEKLEKLEEALTVLNGYLIINPYAAGPNITLADYSLVSTVTSLEVVQHDLSKYPAISAWYEGCKATMEDFQEINESASTPECPPAPPPFTGSPGRWVGCGTSEYLCVGRPGDLNTCGGVQCATLFSSMPNRCGLTSRWQCSPASLMKICRSDSIVPTKHSYVPTSRRWVYVYTMFRCVHWPRHRYSRSVGK</sequence>
<dbReference type="CDD" id="cd03177">
    <property type="entry name" value="GST_C_Delta_Epsilon"/>
    <property type="match status" value="1"/>
</dbReference>
<dbReference type="SUPFAM" id="SSF52833">
    <property type="entry name" value="Thioredoxin-like"/>
    <property type="match status" value="1"/>
</dbReference>
<evidence type="ECO:0000256" key="3">
    <source>
        <dbReference type="ARBA" id="ARBA00012452"/>
    </source>
</evidence>
<dbReference type="InterPro" id="IPR040079">
    <property type="entry name" value="Glutathione_S-Trfase"/>
</dbReference>
<dbReference type="GO" id="GO:0006749">
    <property type="term" value="P:glutathione metabolic process"/>
    <property type="evidence" value="ECO:0007669"/>
    <property type="project" value="TreeGrafter"/>
</dbReference>
<dbReference type="Gene3D" id="3.40.30.10">
    <property type="entry name" value="Glutaredoxin"/>
    <property type="match status" value="1"/>
</dbReference>
<dbReference type="InterPro" id="IPR010987">
    <property type="entry name" value="Glutathione-S-Trfase_C-like"/>
</dbReference>
<dbReference type="SFLD" id="SFLDS00019">
    <property type="entry name" value="Glutathione_Transferase_(cytos"/>
    <property type="match status" value="1"/>
</dbReference>
<comment type="catalytic activity">
    <reaction evidence="6">
        <text>RX + glutathione = an S-substituted glutathione + a halide anion + H(+)</text>
        <dbReference type="Rhea" id="RHEA:16437"/>
        <dbReference type="ChEBI" id="CHEBI:15378"/>
        <dbReference type="ChEBI" id="CHEBI:16042"/>
        <dbReference type="ChEBI" id="CHEBI:17792"/>
        <dbReference type="ChEBI" id="CHEBI:57925"/>
        <dbReference type="ChEBI" id="CHEBI:90779"/>
        <dbReference type="EC" id="2.5.1.18"/>
    </reaction>
</comment>
<protein>
    <recommendedName>
        <fullName evidence="3">glutathione transferase</fullName>
        <ecNumber evidence="3">2.5.1.18</ecNumber>
    </recommendedName>
    <alternativeName>
        <fullName evidence="5">GST class-theta</fullName>
    </alternativeName>
</protein>
<evidence type="ECO:0000259" key="8">
    <source>
        <dbReference type="PROSITE" id="PS50405"/>
    </source>
</evidence>
<dbReference type="SFLD" id="SFLDG01153">
    <property type="entry name" value="Main.4:_Theta-like"/>
    <property type="match status" value="1"/>
</dbReference>
<evidence type="ECO:0000313" key="9">
    <source>
        <dbReference type="EnsemblMetazoa" id="AMEC011226-PA"/>
    </source>
</evidence>
<evidence type="ECO:0000259" key="7">
    <source>
        <dbReference type="PROSITE" id="PS50404"/>
    </source>
</evidence>
<dbReference type="EC" id="2.5.1.18" evidence="3"/>
<evidence type="ECO:0000256" key="5">
    <source>
        <dbReference type="ARBA" id="ARBA00041523"/>
    </source>
</evidence>
<dbReference type="AlphaFoldDB" id="A0A182TZL5"/>
<dbReference type="FunFam" id="1.20.1050.10:FF:000007">
    <property type="entry name" value="Glutathione S-transferase 1-1"/>
    <property type="match status" value="1"/>
</dbReference>